<evidence type="ECO:0000256" key="9">
    <source>
        <dbReference type="SAM" id="MobiDB-lite"/>
    </source>
</evidence>
<keyword evidence="3" id="KW-0963">Cytoplasm</keyword>
<dbReference type="SMART" id="SM00320">
    <property type="entry name" value="WD40"/>
    <property type="match status" value="7"/>
</dbReference>
<evidence type="ECO:0000313" key="11">
    <source>
        <dbReference type="Proteomes" id="UP001558652"/>
    </source>
</evidence>
<dbReference type="PANTHER" id="PTHR19855">
    <property type="entry name" value="WD40 REPEAT PROTEIN 12, 37"/>
    <property type="match status" value="1"/>
</dbReference>
<feature type="repeat" description="WD" evidence="8">
    <location>
        <begin position="325"/>
        <end position="359"/>
    </location>
</feature>
<evidence type="ECO:0000256" key="6">
    <source>
        <dbReference type="ARBA" id="ARBA00023242"/>
    </source>
</evidence>
<dbReference type="AlphaFoldDB" id="A0ABD0YIL8"/>
<dbReference type="CDD" id="cd00200">
    <property type="entry name" value="WD40"/>
    <property type="match status" value="1"/>
</dbReference>
<reference evidence="10 11" key="1">
    <citation type="submission" date="2024-07" db="EMBL/GenBank/DDBJ databases">
        <title>Chromosome-level genome assembly of the water stick insect Ranatra chinensis (Heteroptera: Nepidae).</title>
        <authorList>
            <person name="Liu X."/>
        </authorList>
    </citation>
    <scope>NUCLEOTIDE SEQUENCE [LARGE SCALE GENOMIC DNA]</scope>
    <source>
        <strain evidence="10">Cailab_2021Rc</strain>
        <tissue evidence="10">Muscle</tissue>
    </source>
</reference>
<feature type="region of interest" description="Disordered" evidence="9">
    <location>
        <begin position="1"/>
        <end position="28"/>
    </location>
</feature>
<evidence type="ECO:0000256" key="1">
    <source>
        <dbReference type="ARBA" id="ARBA00004123"/>
    </source>
</evidence>
<dbReference type="PANTHER" id="PTHR19855:SF12">
    <property type="entry name" value="WD REPEAT-CONTAINING PROTEIN 37"/>
    <property type="match status" value="1"/>
</dbReference>
<dbReference type="EMBL" id="JBFDAA010000013">
    <property type="protein sequence ID" value="KAL1122922.1"/>
    <property type="molecule type" value="Genomic_DNA"/>
</dbReference>
<dbReference type="GO" id="GO:0005737">
    <property type="term" value="C:cytoplasm"/>
    <property type="evidence" value="ECO:0007669"/>
    <property type="project" value="UniProtKB-SubCell"/>
</dbReference>
<dbReference type="InterPro" id="IPR019775">
    <property type="entry name" value="WD40_repeat_CS"/>
</dbReference>
<dbReference type="InterPro" id="IPR001680">
    <property type="entry name" value="WD40_rpt"/>
</dbReference>
<keyword evidence="5" id="KW-0677">Repeat</keyword>
<keyword evidence="6" id="KW-0539">Nucleus</keyword>
<keyword evidence="11" id="KW-1185">Reference proteome</keyword>
<feature type="repeat" description="WD" evidence="8">
    <location>
        <begin position="203"/>
        <end position="235"/>
    </location>
</feature>
<comment type="caution">
    <text evidence="10">The sequence shown here is derived from an EMBL/GenBank/DDBJ whole genome shotgun (WGS) entry which is preliminary data.</text>
</comment>
<dbReference type="InterPro" id="IPR015943">
    <property type="entry name" value="WD40/YVTN_repeat-like_dom_sf"/>
</dbReference>
<dbReference type="PROSITE" id="PS50294">
    <property type="entry name" value="WD_REPEATS_REGION"/>
    <property type="match status" value="3"/>
</dbReference>
<accession>A0ABD0YIL8</accession>
<name>A0ABD0YIL8_9HEMI</name>
<evidence type="ECO:0000256" key="8">
    <source>
        <dbReference type="PROSITE-ProRule" id="PRU00221"/>
    </source>
</evidence>
<evidence type="ECO:0000313" key="10">
    <source>
        <dbReference type="EMBL" id="KAL1122922.1"/>
    </source>
</evidence>
<evidence type="ECO:0000256" key="3">
    <source>
        <dbReference type="ARBA" id="ARBA00022490"/>
    </source>
</evidence>
<dbReference type="Gene3D" id="2.130.10.10">
    <property type="entry name" value="YVTN repeat-like/Quinoprotein amine dehydrogenase"/>
    <property type="match status" value="3"/>
</dbReference>
<organism evidence="10 11">
    <name type="scientific">Ranatra chinensis</name>
    <dbReference type="NCBI Taxonomy" id="642074"/>
    <lineage>
        <taxon>Eukaryota</taxon>
        <taxon>Metazoa</taxon>
        <taxon>Ecdysozoa</taxon>
        <taxon>Arthropoda</taxon>
        <taxon>Hexapoda</taxon>
        <taxon>Insecta</taxon>
        <taxon>Pterygota</taxon>
        <taxon>Neoptera</taxon>
        <taxon>Paraneoptera</taxon>
        <taxon>Hemiptera</taxon>
        <taxon>Heteroptera</taxon>
        <taxon>Panheteroptera</taxon>
        <taxon>Nepomorpha</taxon>
        <taxon>Nepidae</taxon>
        <taxon>Ranatrinae</taxon>
        <taxon>Ranatra</taxon>
    </lineage>
</organism>
<feature type="compositionally biased region" description="Gly residues" evidence="9">
    <location>
        <begin position="253"/>
        <end position="262"/>
    </location>
</feature>
<feature type="region of interest" description="Disordered" evidence="9">
    <location>
        <begin position="244"/>
        <end position="271"/>
    </location>
</feature>
<feature type="repeat" description="WD" evidence="8">
    <location>
        <begin position="283"/>
        <end position="324"/>
    </location>
</feature>
<proteinExistence type="predicted"/>
<gene>
    <name evidence="10" type="ORF">AAG570_003247</name>
</gene>
<dbReference type="InterPro" id="IPR020472">
    <property type="entry name" value="WD40_PAC1"/>
</dbReference>
<sequence length="499" mass="54976">MPLEGISSHLGKPLKSNKGVTLPRRSNSNEADVTQLYLNTSFKSDTDSESNLPPILRARLHELFTQIEKEFETLYTENIHLQDKIDTLTERLGKESAVCDKQTESAELESVPPKNIGKQKLAVSGTSQKLKTAHRLKAQTSKIVSSFKAPSVCCSLVKEFVGHRDGVWDISVARPGQLFIGTASADHRACIWGMESGRCLLRYIGHSGSVNSIRFHPTRDLVLTASGDHTAHIWQAAVIDQPRGLSSDEDMEGGGGGGGGENTGEEEVMEEKAAQLRTPVGEFTGHCGVVMAADWLPGGDQLVTASWDRTANVYDVETEDILHTLTGHDQELTHTSAHHSQRLVVTSSKDTTFRLWDFREPIHSVSVFQGHTDTVTSAVFTKWEDKVVSGSDDRSVKVWDLKNMRSPLATVRSDSAVNRLAVSNSGVVAVPHDNRHIRLHDLAGQRIARLPRTSRQWQGHQRMVCSVAWAEDNSSAANLFSCGFDRLTLGWSIQNIKDM</sequence>
<evidence type="ECO:0000256" key="5">
    <source>
        <dbReference type="ARBA" id="ARBA00022737"/>
    </source>
</evidence>
<dbReference type="GO" id="GO:0005634">
    <property type="term" value="C:nucleus"/>
    <property type="evidence" value="ECO:0007669"/>
    <property type="project" value="UniProtKB-SubCell"/>
</dbReference>
<dbReference type="InterPro" id="IPR036322">
    <property type="entry name" value="WD40_repeat_dom_sf"/>
</dbReference>
<evidence type="ECO:0000256" key="2">
    <source>
        <dbReference type="ARBA" id="ARBA00004496"/>
    </source>
</evidence>
<feature type="repeat" description="WD" evidence="8">
    <location>
        <begin position="368"/>
        <end position="409"/>
    </location>
</feature>
<dbReference type="PROSITE" id="PS50082">
    <property type="entry name" value="WD_REPEATS_2"/>
    <property type="match status" value="4"/>
</dbReference>
<comment type="subcellular location">
    <subcellularLocation>
        <location evidence="2">Cytoplasm</location>
    </subcellularLocation>
    <subcellularLocation>
        <location evidence="1">Nucleus</location>
    </subcellularLocation>
</comment>
<dbReference type="Pfam" id="PF00400">
    <property type="entry name" value="WD40"/>
    <property type="match status" value="5"/>
</dbReference>
<dbReference type="Proteomes" id="UP001558652">
    <property type="component" value="Unassembled WGS sequence"/>
</dbReference>
<evidence type="ECO:0000256" key="4">
    <source>
        <dbReference type="ARBA" id="ARBA00022574"/>
    </source>
</evidence>
<dbReference type="SUPFAM" id="SSF50978">
    <property type="entry name" value="WD40 repeat-like"/>
    <property type="match status" value="1"/>
</dbReference>
<protein>
    <recommendedName>
        <fullName evidence="7">WD repeat-containing protein 37</fullName>
    </recommendedName>
</protein>
<dbReference type="PRINTS" id="PR00320">
    <property type="entry name" value="GPROTEINBRPT"/>
</dbReference>
<dbReference type="PROSITE" id="PS00678">
    <property type="entry name" value="WD_REPEATS_1"/>
    <property type="match status" value="1"/>
</dbReference>
<evidence type="ECO:0000256" key="7">
    <source>
        <dbReference type="ARBA" id="ARBA00040954"/>
    </source>
</evidence>
<keyword evidence="4 8" id="KW-0853">WD repeat</keyword>